<evidence type="ECO:0000313" key="1">
    <source>
        <dbReference type="EMBL" id="QJA94494.1"/>
    </source>
</evidence>
<dbReference type="EMBL" id="MT143236">
    <property type="protein sequence ID" value="QJA94494.1"/>
    <property type="molecule type" value="Genomic_DNA"/>
</dbReference>
<name>A0A6M3LMI0_9ZZZZ</name>
<organism evidence="1">
    <name type="scientific">viral metagenome</name>
    <dbReference type="NCBI Taxonomy" id="1070528"/>
    <lineage>
        <taxon>unclassified sequences</taxon>
        <taxon>metagenomes</taxon>
        <taxon>organismal metagenomes</taxon>
    </lineage>
</organism>
<proteinExistence type="predicted"/>
<accession>A0A6M3LMI0</accession>
<gene>
    <name evidence="1" type="ORF">MM415B03843_0009</name>
</gene>
<dbReference type="AlphaFoldDB" id="A0A6M3LMI0"/>
<sequence length="174" mass="18159">MYTGGDVSTYKTRHGSRYTREDADGRVHIMAHAGASATANVPKVLTLYSSASNPLVGIGYFATAAYATGLASATAAQQQTQYVGIPANQVPSDTDGWFQIAGPFIGVALGSSLDNYINCAIKWTGTSFVCSSSGAFRAGSVTDSTINSFAVSLSSVSQGTYDWYLFGNTICGMT</sequence>
<protein>
    <submittedName>
        <fullName evidence="1">Uncharacterized protein</fullName>
    </submittedName>
</protein>
<reference evidence="1" key="1">
    <citation type="submission" date="2020-03" db="EMBL/GenBank/DDBJ databases">
        <title>The deep terrestrial virosphere.</title>
        <authorList>
            <person name="Holmfeldt K."/>
            <person name="Nilsson E."/>
            <person name="Simone D."/>
            <person name="Lopez-Fernandez M."/>
            <person name="Wu X."/>
            <person name="de Brujin I."/>
            <person name="Lundin D."/>
            <person name="Andersson A."/>
            <person name="Bertilsson S."/>
            <person name="Dopson M."/>
        </authorList>
    </citation>
    <scope>NUCLEOTIDE SEQUENCE</scope>
    <source>
        <strain evidence="1">MM415B03843</strain>
    </source>
</reference>